<feature type="transmembrane region" description="Helical" evidence="5">
    <location>
        <begin position="288"/>
        <end position="310"/>
    </location>
</feature>
<feature type="transmembrane region" description="Helical" evidence="5">
    <location>
        <begin position="20"/>
        <end position="40"/>
    </location>
</feature>
<protein>
    <recommendedName>
        <fullName evidence="6">Major facilitator superfamily (MFS) profile domain-containing protein</fullName>
    </recommendedName>
</protein>
<feature type="transmembrane region" description="Helical" evidence="5">
    <location>
        <begin position="173"/>
        <end position="193"/>
    </location>
</feature>
<evidence type="ECO:0000259" key="6">
    <source>
        <dbReference type="PROSITE" id="PS50850"/>
    </source>
</evidence>
<reference evidence="7 8" key="1">
    <citation type="journal article" date="2016" name="Sci. Rep.">
        <title>Peltaster fructicola genome reveals evolution from an invasive phytopathogen to an ectophytic parasite.</title>
        <authorList>
            <person name="Xu C."/>
            <person name="Chen H."/>
            <person name="Gleason M.L."/>
            <person name="Xu J.R."/>
            <person name="Liu H."/>
            <person name="Zhang R."/>
            <person name="Sun G."/>
        </authorList>
    </citation>
    <scope>NUCLEOTIDE SEQUENCE [LARGE SCALE GENOMIC DNA]</scope>
    <source>
        <strain evidence="7 8">LNHT1506</strain>
    </source>
</reference>
<keyword evidence="8" id="KW-1185">Reference proteome</keyword>
<dbReference type="EMBL" id="CP051140">
    <property type="protein sequence ID" value="QIW97217.1"/>
    <property type="molecule type" value="Genomic_DNA"/>
</dbReference>
<feature type="transmembrane region" description="Helical" evidence="5">
    <location>
        <begin position="350"/>
        <end position="369"/>
    </location>
</feature>
<dbReference type="PRINTS" id="PR01036">
    <property type="entry name" value="TCRTETB"/>
</dbReference>
<dbReference type="GO" id="GO:0005886">
    <property type="term" value="C:plasma membrane"/>
    <property type="evidence" value="ECO:0007669"/>
    <property type="project" value="TreeGrafter"/>
</dbReference>
<keyword evidence="2 5" id="KW-0812">Transmembrane</keyword>
<feature type="transmembrane region" description="Helical" evidence="5">
    <location>
        <begin position="107"/>
        <end position="129"/>
    </location>
</feature>
<dbReference type="InterPro" id="IPR020846">
    <property type="entry name" value="MFS_dom"/>
</dbReference>
<dbReference type="InterPro" id="IPR011701">
    <property type="entry name" value="MFS"/>
</dbReference>
<dbReference type="Gene3D" id="1.20.1250.20">
    <property type="entry name" value="MFS general substrate transporter like domains"/>
    <property type="match status" value="2"/>
</dbReference>
<feature type="transmembrane region" description="Helical" evidence="5">
    <location>
        <begin position="252"/>
        <end position="276"/>
    </location>
</feature>
<feature type="transmembrane region" description="Helical" evidence="5">
    <location>
        <begin position="322"/>
        <end position="344"/>
    </location>
</feature>
<name>A0A6H0XRE9_9PEZI</name>
<feature type="transmembrane region" description="Helical" evidence="5">
    <location>
        <begin position="52"/>
        <end position="70"/>
    </location>
</feature>
<dbReference type="SUPFAM" id="SSF103473">
    <property type="entry name" value="MFS general substrate transporter"/>
    <property type="match status" value="1"/>
</dbReference>
<evidence type="ECO:0000313" key="8">
    <source>
        <dbReference type="Proteomes" id="UP000503462"/>
    </source>
</evidence>
<dbReference type="GO" id="GO:0022857">
    <property type="term" value="F:transmembrane transporter activity"/>
    <property type="evidence" value="ECO:0007669"/>
    <property type="project" value="InterPro"/>
</dbReference>
<evidence type="ECO:0000256" key="3">
    <source>
        <dbReference type="ARBA" id="ARBA00022989"/>
    </source>
</evidence>
<evidence type="ECO:0000256" key="1">
    <source>
        <dbReference type="ARBA" id="ARBA00004141"/>
    </source>
</evidence>
<proteinExistence type="predicted"/>
<dbReference type="InterPro" id="IPR036259">
    <property type="entry name" value="MFS_trans_sf"/>
</dbReference>
<feature type="transmembrane region" description="Helical" evidence="5">
    <location>
        <begin position="458"/>
        <end position="475"/>
    </location>
</feature>
<dbReference type="PANTHER" id="PTHR23501">
    <property type="entry name" value="MAJOR FACILITATOR SUPERFAMILY"/>
    <property type="match status" value="1"/>
</dbReference>
<dbReference type="OrthoDB" id="440553at2759"/>
<dbReference type="Pfam" id="PF07690">
    <property type="entry name" value="MFS_1"/>
    <property type="match status" value="1"/>
</dbReference>
<comment type="subcellular location">
    <subcellularLocation>
        <location evidence="1">Membrane</location>
        <topology evidence="1">Multi-pass membrane protein</topology>
    </subcellularLocation>
</comment>
<dbReference type="AlphaFoldDB" id="A0A6H0XRE9"/>
<gene>
    <name evidence="7" type="ORF">AMS68_002735</name>
</gene>
<accession>A0A6H0XRE9</accession>
<keyword evidence="4 5" id="KW-0472">Membrane</keyword>
<dbReference type="PANTHER" id="PTHR23501:SF43">
    <property type="entry name" value="MULTIDRUG TRANSPORTER, PUTATIVE (AFU_ORTHOLOGUE AFUA_6G03040)-RELATED"/>
    <property type="match status" value="1"/>
</dbReference>
<dbReference type="Proteomes" id="UP000503462">
    <property type="component" value="Chromosome 2"/>
</dbReference>
<evidence type="ECO:0000256" key="4">
    <source>
        <dbReference type="ARBA" id="ARBA00023136"/>
    </source>
</evidence>
<feature type="transmembrane region" description="Helical" evidence="5">
    <location>
        <begin position="82"/>
        <end position="100"/>
    </location>
</feature>
<evidence type="ECO:0000256" key="2">
    <source>
        <dbReference type="ARBA" id="ARBA00022692"/>
    </source>
</evidence>
<feature type="domain" description="Major facilitator superfamily (MFS) profile" evidence="6">
    <location>
        <begin position="1"/>
        <end position="478"/>
    </location>
</feature>
<sequence>MDTSIVATSVFTIAIEFNSLASTIWVVLAYTLADLSFAVIFARLSDFIGRRFAVLASFTIFIAFSIGGGFSKTIDQLIVCRTLQGVGGAGLYALALIIVVEVSTPQMVAYVSMMIGAAIAVAGVLGPLIGGLFTNYVTWRWIFWVNAPPGALAALLFFIAWPQSSTEYKLLSFAQFDYIGSLLILAACVHFVFGLQTGGTGAYPWSSSIVVATIAVGCVCWILLFAWEYFVHRQQSKKPTAAIFPFHILKSRVMVAGILFTMLTGFILLLVVFSIPLRYQIVNLKDPAQAGILLLPLLASLAFGSFVGGAVSSKRNNTFQTFVVAAAFMMLGCGLLSTLASGIDVETKEYGFQILLGFGVGLTFSNISLMTSLESNQDDHAVTQGIIAQARVLGGSIGVAASNALFNSYARSQLAGVLTPAQISDLQLSTASVQTLNAQQAQAVRETYASSFGESLRICLYLAVVCLVLSGFTWQRHPPDIGKLMADIADRDARKAESAAA</sequence>
<keyword evidence="3 5" id="KW-1133">Transmembrane helix</keyword>
<organism evidence="7 8">
    <name type="scientific">Peltaster fructicola</name>
    <dbReference type="NCBI Taxonomy" id="286661"/>
    <lineage>
        <taxon>Eukaryota</taxon>
        <taxon>Fungi</taxon>
        <taxon>Dikarya</taxon>
        <taxon>Ascomycota</taxon>
        <taxon>Pezizomycotina</taxon>
        <taxon>Dothideomycetes</taxon>
        <taxon>Dothideomycetes incertae sedis</taxon>
        <taxon>Peltaster</taxon>
    </lineage>
</organism>
<feature type="transmembrane region" description="Helical" evidence="5">
    <location>
        <begin position="141"/>
        <end position="161"/>
    </location>
</feature>
<dbReference type="PROSITE" id="PS50850">
    <property type="entry name" value="MFS"/>
    <property type="match status" value="1"/>
</dbReference>
<evidence type="ECO:0000256" key="5">
    <source>
        <dbReference type="SAM" id="Phobius"/>
    </source>
</evidence>
<feature type="transmembrane region" description="Helical" evidence="5">
    <location>
        <begin position="205"/>
        <end position="231"/>
    </location>
</feature>
<evidence type="ECO:0000313" key="7">
    <source>
        <dbReference type="EMBL" id="QIW97217.1"/>
    </source>
</evidence>